<dbReference type="PROSITE" id="PS50977">
    <property type="entry name" value="HTH_TETR_2"/>
    <property type="match status" value="1"/>
</dbReference>
<dbReference type="Proteomes" id="UP000051086">
    <property type="component" value="Unassembled WGS sequence"/>
</dbReference>
<feature type="DNA-binding region" description="H-T-H motif" evidence="2">
    <location>
        <begin position="36"/>
        <end position="55"/>
    </location>
</feature>
<evidence type="ECO:0000313" key="6">
    <source>
        <dbReference type="Proteomes" id="UP000051086"/>
    </source>
</evidence>
<organism evidence="5 7">
    <name type="scientific">Thalassovita autumnalis</name>
    <dbReference type="NCBI Taxonomy" id="2072972"/>
    <lineage>
        <taxon>Bacteria</taxon>
        <taxon>Pseudomonadati</taxon>
        <taxon>Pseudomonadota</taxon>
        <taxon>Alphaproteobacteria</taxon>
        <taxon>Rhodobacterales</taxon>
        <taxon>Roseobacteraceae</taxon>
        <taxon>Thalassovita</taxon>
    </lineage>
</organism>
<name>A0A0P1F6Q6_9RHOB</name>
<dbReference type="PANTHER" id="PTHR43479">
    <property type="entry name" value="ACREF/ENVCD OPERON REPRESSOR-RELATED"/>
    <property type="match status" value="1"/>
</dbReference>
<reference evidence="4 6" key="2">
    <citation type="submission" date="2015-09" db="EMBL/GenBank/DDBJ databases">
        <authorList>
            <person name="Rodrigo-Torres L."/>
            <person name="Arahal D.R."/>
        </authorList>
    </citation>
    <scope>NUCLEOTIDE SEQUENCE [LARGE SCALE GENOMIC DNA]</scope>
    <source>
        <strain evidence="4 6">CECT 5118</strain>
    </source>
</reference>
<dbReference type="Proteomes" id="UP000051887">
    <property type="component" value="Unassembled WGS sequence"/>
</dbReference>
<dbReference type="EMBL" id="CYSC01000028">
    <property type="protein sequence ID" value="CUH72245.1"/>
    <property type="molecule type" value="Genomic_DNA"/>
</dbReference>
<evidence type="ECO:0000256" key="2">
    <source>
        <dbReference type="PROSITE-ProRule" id="PRU00335"/>
    </source>
</evidence>
<dbReference type="EMBL" id="CYSB01000006">
    <property type="protein sequence ID" value="CUH63525.1"/>
    <property type="molecule type" value="Genomic_DNA"/>
</dbReference>
<sequence length="185" mass="20243">MKASLEDLTPKARRTRTALIEAAKALIGREGVASVNVMTLCAEANVGRTSFYNYFDDIDVLTTTVAIEAAADIKARFDHQHAQRPRGRERLRRCLAMILSLADSDPDMVMLLTSLAQTQPEIGELIEAEIVTELRAEPPDNGSDTELLAHYLTVATLALVRRLASGALPLDGIDQYLTCLMKACD</sequence>
<evidence type="ECO:0000259" key="3">
    <source>
        <dbReference type="PROSITE" id="PS50977"/>
    </source>
</evidence>
<evidence type="ECO:0000313" key="7">
    <source>
        <dbReference type="Proteomes" id="UP000051887"/>
    </source>
</evidence>
<feature type="domain" description="HTH tetR-type" evidence="3">
    <location>
        <begin position="13"/>
        <end position="73"/>
    </location>
</feature>
<dbReference type="InterPro" id="IPR001647">
    <property type="entry name" value="HTH_TetR"/>
</dbReference>
<dbReference type="Pfam" id="PF00440">
    <property type="entry name" value="TetR_N"/>
    <property type="match status" value="1"/>
</dbReference>
<dbReference type="AlphaFoldDB" id="A0A0P1F6Q6"/>
<evidence type="ECO:0000313" key="5">
    <source>
        <dbReference type="EMBL" id="CUH72245.1"/>
    </source>
</evidence>
<dbReference type="InterPro" id="IPR050624">
    <property type="entry name" value="HTH-type_Tx_Regulator"/>
</dbReference>
<accession>A0A0P1F6Q6</accession>
<proteinExistence type="predicted"/>
<dbReference type="SUPFAM" id="SSF46689">
    <property type="entry name" value="Homeodomain-like"/>
    <property type="match status" value="1"/>
</dbReference>
<protein>
    <submittedName>
        <fullName evidence="5">DNA-binding transcriptional repressor FabR</fullName>
    </submittedName>
</protein>
<keyword evidence="1 2" id="KW-0238">DNA-binding</keyword>
<dbReference type="InterPro" id="IPR009057">
    <property type="entry name" value="Homeodomain-like_sf"/>
</dbReference>
<evidence type="ECO:0000313" key="4">
    <source>
        <dbReference type="EMBL" id="CUH63525.1"/>
    </source>
</evidence>
<dbReference type="PANTHER" id="PTHR43479:SF11">
    <property type="entry name" value="ACREF_ENVCD OPERON REPRESSOR-RELATED"/>
    <property type="match status" value="1"/>
</dbReference>
<dbReference type="GO" id="GO:0003677">
    <property type="term" value="F:DNA binding"/>
    <property type="evidence" value="ECO:0007669"/>
    <property type="project" value="UniProtKB-UniRule"/>
</dbReference>
<dbReference type="Gene3D" id="1.10.357.10">
    <property type="entry name" value="Tetracycline Repressor, domain 2"/>
    <property type="match status" value="1"/>
</dbReference>
<dbReference type="RefSeq" id="WP_058243478.1">
    <property type="nucleotide sequence ID" value="NZ_CYSB01000006.1"/>
</dbReference>
<evidence type="ECO:0000256" key="1">
    <source>
        <dbReference type="ARBA" id="ARBA00023125"/>
    </source>
</evidence>
<gene>
    <name evidence="4" type="ORF">TL5118_00491</name>
    <name evidence="5" type="ORF">TL5120_02041</name>
</gene>
<keyword evidence="6" id="KW-1185">Reference proteome</keyword>
<reference evidence="5 7" key="1">
    <citation type="submission" date="2015-09" db="EMBL/GenBank/DDBJ databases">
        <authorList>
            <consortium name="Swine Surveillance"/>
        </authorList>
    </citation>
    <scope>NUCLEOTIDE SEQUENCE [LARGE SCALE GENOMIC DNA]</scope>
    <source>
        <strain evidence="5 7">5120</strain>
    </source>
</reference>